<protein>
    <submittedName>
        <fullName evidence="1">Uncharacterized protein</fullName>
    </submittedName>
</protein>
<evidence type="ECO:0000313" key="2">
    <source>
        <dbReference type="Proteomes" id="UP000261500"/>
    </source>
</evidence>
<dbReference type="Proteomes" id="UP000261500">
    <property type="component" value="Unplaced"/>
</dbReference>
<evidence type="ECO:0000313" key="1">
    <source>
        <dbReference type="Ensembl" id="ENSPLAP00000008841.1"/>
    </source>
</evidence>
<accession>A0A3B3U7U0</accession>
<keyword evidence="2" id="KW-1185">Reference proteome</keyword>
<dbReference type="GeneTree" id="ENSGT00940000177920"/>
<proteinExistence type="predicted"/>
<reference evidence="1" key="2">
    <citation type="submission" date="2025-09" db="UniProtKB">
        <authorList>
            <consortium name="Ensembl"/>
        </authorList>
    </citation>
    <scope>IDENTIFICATION</scope>
</reference>
<sequence length="74" mass="8542">MDTLNKLAAPATAKIRQLQKMVQDIKKNDGSLLNKIRRLKRQPRPNVPVRDYRGKNSAITAQYRSKIILITKKK</sequence>
<name>A0A3B3U7U0_9TELE</name>
<dbReference type="AlphaFoldDB" id="A0A3B3U7U0"/>
<organism evidence="1 2">
    <name type="scientific">Poecilia latipinna</name>
    <name type="common">sailfin molly</name>
    <dbReference type="NCBI Taxonomy" id="48699"/>
    <lineage>
        <taxon>Eukaryota</taxon>
        <taxon>Metazoa</taxon>
        <taxon>Chordata</taxon>
        <taxon>Craniata</taxon>
        <taxon>Vertebrata</taxon>
        <taxon>Euteleostomi</taxon>
        <taxon>Actinopterygii</taxon>
        <taxon>Neopterygii</taxon>
        <taxon>Teleostei</taxon>
        <taxon>Neoteleostei</taxon>
        <taxon>Acanthomorphata</taxon>
        <taxon>Ovalentaria</taxon>
        <taxon>Atherinomorphae</taxon>
        <taxon>Cyprinodontiformes</taxon>
        <taxon>Poeciliidae</taxon>
        <taxon>Poeciliinae</taxon>
        <taxon>Poecilia</taxon>
    </lineage>
</organism>
<dbReference type="STRING" id="48699.ENSPLAP00000008841"/>
<dbReference type="Ensembl" id="ENSPLAT00000002211.1">
    <property type="protein sequence ID" value="ENSPLAP00000008841.1"/>
    <property type="gene ID" value="ENSPLAG00000011486.1"/>
</dbReference>
<reference evidence="1" key="1">
    <citation type="submission" date="2025-08" db="UniProtKB">
        <authorList>
            <consortium name="Ensembl"/>
        </authorList>
    </citation>
    <scope>IDENTIFICATION</scope>
</reference>